<evidence type="ECO:0000256" key="2">
    <source>
        <dbReference type="ARBA" id="ARBA00007639"/>
    </source>
</evidence>
<dbReference type="STRING" id="933059.SAMN04488103_1157"/>
<accession>A0A1H8MW19</accession>
<evidence type="ECO:0000313" key="6">
    <source>
        <dbReference type="EMBL" id="SEO21438.1"/>
    </source>
</evidence>
<organism evidence="6 7">
    <name type="scientific">Gemmobacter aquatilis</name>
    <dbReference type="NCBI Taxonomy" id="933059"/>
    <lineage>
        <taxon>Bacteria</taxon>
        <taxon>Pseudomonadati</taxon>
        <taxon>Pseudomonadota</taxon>
        <taxon>Alphaproteobacteria</taxon>
        <taxon>Rhodobacterales</taxon>
        <taxon>Paracoccaceae</taxon>
        <taxon>Gemmobacter</taxon>
    </lineage>
</organism>
<dbReference type="OrthoDB" id="9804917at2"/>
<evidence type="ECO:0000256" key="1">
    <source>
        <dbReference type="ARBA" id="ARBA00004196"/>
    </source>
</evidence>
<keyword evidence="3 4" id="KW-0732">Signal</keyword>
<sequence>MKSARLLMLSVAASSFAAAALADDLCGYAAPTALAEGAQADPATIQNGVDGINIAFLPMGTEFNYHVALGEGIKQVADSRDDVDMFLLSPYSGSDLAGQMGMLQDVTARADVDAIVLISFDEAALAPLVKEAVAAGKAVIIVNSDIPNFPTPVHGVVGVNQRAVNNALAEWAREQAKGEPRTVGILDGEPGYLATERAGGFTDGIDGSNWTVKARINGGWSVEKGNTAAMDLMQANPDVQVIYAANDYMALGASLAAKALGREDLTILGYDGDTGALEDIAAGGMDATSDTSPVIMGRKAACFAIDLIEGKTPGGYVNTPTRIVSAANAIEVLQKPDDLFPKPSRAY</sequence>
<dbReference type="InterPro" id="IPR025997">
    <property type="entry name" value="SBP_2_dom"/>
</dbReference>
<keyword evidence="7" id="KW-1185">Reference proteome</keyword>
<dbReference type="RefSeq" id="WP_091303503.1">
    <property type="nucleotide sequence ID" value="NZ_FOCE01000015.1"/>
</dbReference>
<proteinExistence type="inferred from homology"/>
<evidence type="ECO:0000256" key="4">
    <source>
        <dbReference type="SAM" id="SignalP"/>
    </source>
</evidence>
<dbReference type="Gene3D" id="3.40.50.2300">
    <property type="match status" value="2"/>
</dbReference>
<dbReference type="Proteomes" id="UP000198761">
    <property type="component" value="Unassembled WGS sequence"/>
</dbReference>
<dbReference type="Pfam" id="PF13407">
    <property type="entry name" value="Peripla_BP_4"/>
    <property type="match status" value="1"/>
</dbReference>
<comment type="similarity">
    <text evidence="2">Belongs to the bacterial solute-binding protein 2 family.</text>
</comment>
<evidence type="ECO:0000259" key="5">
    <source>
        <dbReference type="Pfam" id="PF13407"/>
    </source>
</evidence>
<comment type="subcellular location">
    <subcellularLocation>
        <location evidence="1">Cell envelope</location>
    </subcellularLocation>
</comment>
<evidence type="ECO:0000256" key="3">
    <source>
        <dbReference type="ARBA" id="ARBA00022729"/>
    </source>
</evidence>
<protein>
    <submittedName>
        <fullName evidence="6">Ribose transport system substrate-binding protein</fullName>
    </submittedName>
</protein>
<dbReference type="InterPro" id="IPR028082">
    <property type="entry name" value="Peripla_BP_I"/>
</dbReference>
<feature type="domain" description="Periplasmic binding protein" evidence="5">
    <location>
        <begin position="54"/>
        <end position="311"/>
    </location>
</feature>
<dbReference type="AlphaFoldDB" id="A0A1H8MW19"/>
<dbReference type="PANTHER" id="PTHR46847">
    <property type="entry name" value="D-ALLOSE-BINDING PERIPLASMIC PROTEIN-RELATED"/>
    <property type="match status" value="1"/>
</dbReference>
<evidence type="ECO:0000313" key="7">
    <source>
        <dbReference type="Proteomes" id="UP000198761"/>
    </source>
</evidence>
<feature type="signal peptide" evidence="4">
    <location>
        <begin position="1"/>
        <end position="22"/>
    </location>
</feature>
<reference evidence="6 7" key="1">
    <citation type="submission" date="2016-10" db="EMBL/GenBank/DDBJ databases">
        <authorList>
            <person name="de Groot N.N."/>
        </authorList>
    </citation>
    <scope>NUCLEOTIDE SEQUENCE [LARGE SCALE GENOMIC DNA]</scope>
    <source>
        <strain evidence="6 7">DSM 3857</strain>
    </source>
</reference>
<dbReference type="GO" id="GO:0030313">
    <property type="term" value="C:cell envelope"/>
    <property type="evidence" value="ECO:0007669"/>
    <property type="project" value="UniProtKB-SubCell"/>
</dbReference>
<dbReference type="CDD" id="cd01536">
    <property type="entry name" value="PBP1_ABC_sugar_binding-like"/>
    <property type="match status" value="1"/>
</dbReference>
<feature type="chain" id="PRO_5011789230" evidence="4">
    <location>
        <begin position="23"/>
        <end position="347"/>
    </location>
</feature>
<dbReference type="EMBL" id="FOCE01000015">
    <property type="protein sequence ID" value="SEO21438.1"/>
    <property type="molecule type" value="Genomic_DNA"/>
</dbReference>
<dbReference type="SUPFAM" id="SSF53822">
    <property type="entry name" value="Periplasmic binding protein-like I"/>
    <property type="match status" value="1"/>
</dbReference>
<gene>
    <name evidence="6" type="ORF">SAMN04488103_1157</name>
</gene>
<name>A0A1H8MW19_9RHOB</name>
<dbReference type="PANTHER" id="PTHR46847:SF1">
    <property type="entry name" value="D-ALLOSE-BINDING PERIPLASMIC PROTEIN-RELATED"/>
    <property type="match status" value="1"/>
</dbReference>
<dbReference type="GO" id="GO:0030246">
    <property type="term" value="F:carbohydrate binding"/>
    <property type="evidence" value="ECO:0007669"/>
    <property type="project" value="UniProtKB-ARBA"/>
</dbReference>